<gene>
    <name evidence="1" type="primary">ZOX1</name>
    <name evidence="1" type="ORF">CFP56_010833</name>
</gene>
<dbReference type="GO" id="GO:1901135">
    <property type="term" value="P:carbohydrate derivative metabolic process"/>
    <property type="evidence" value="ECO:0007669"/>
    <property type="project" value="UniProtKB-ARBA"/>
</dbReference>
<dbReference type="PANTHER" id="PTHR48044">
    <property type="entry name" value="GLYCOSYLTRANSFERASE"/>
    <property type="match status" value="1"/>
</dbReference>
<name>A0AAW0KYR4_QUESU</name>
<evidence type="ECO:0000313" key="1">
    <source>
        <dbReference type="EMBL" id="KAK7844487.1"/>
    </source>
</evidence>
<dbReference type="SUPFAM" id="SSF53756">
    <property type="entry name" value="UDP-Glycosyltransferase/glycogen phosphorylase"/>
    <property type="match status" value="1"/>
</dbReference>
<keyword evidence="2" id="KW-1185">Reference proteome</keyword>
<dbReference type="PANTHER" id="PTHR48044:SF21">
    <property type="entry name" value="GLYCOSYLTRANSFERASE"/>
    <property type="match status" value="1"/>
</dbReference>
<accession>A0AAW0KYR4</accession>
<evidence type="ECO:0000313" key="2">
    <source>
        <dbReference type="Proteomes" id="UP000237347"/>
    </source>
</evidence>
<dbReference type="EMBL" id="PKMF04000184">
    <property type="protein sequence ID" value="KAK7844487.1"/>
    <property type="molecule type" value="Genomic_DNA"/>
</dbReference>
<dbReference type="GO" id="GO:0008194">
    <property type="term" value="F:UDP-glycosyltransferase activity"/>
    <property type="evidence" value="ECO:0007669"/>
    <property type="project" value="UniProtKB-ARBA"/>
</dbReference>
<proteinExistence type="predicted"/>
<dbReference type="Proteomes" id="UP000237347">
    <property type="component" value="Unassembled WGS sequence"/>
</dbReference>
<reference evidence="1 2" key="1">
    <citation type="journal article" date="2018" name="Sci. Data">
        <title>The draft genome sequence of cork oak.</title>
        <authorList>
            <person name="Ramos A.M."/>
            <person name="Usie A."/>
            <person name="Barbosa P."/>
            <person name="Barros P.M."/>
            <person name="Capote T."/>
            <person name="Chaves I."/>
            <person name="Simoes F."/>
            <person name="Abreu I."/>
            <person name="Carrasquinho I."/>
            <person name="Faro C."/>
            <person name="Guimaraes J.B."/>
            <person name="Mendonca D."/>
            <person name="Nobrega F."/>
            <person name="Rodrigues L."/>
            <person name="Saibo N.J.M."/>
            <person name="Varela M.C."/>
            <person name="Egas C."/>
            <person name="Matos J."/>
            <person name="Miguel C.M."/>
            <person name="Oliveira M.M."/>
            <person name="Ricardo C.P."/>
            <person name="Goncalves S."/>
        </authorList>
    </citation>
    <scope>NUCLEOTIDE SEQUENCE [LARGE SCALE GENOMIC DNA]</scope>
    <source>
        <strain evidence="2">cv. HL8</strain>
    </source>
</reference>
<dbReference type="Gene3D" id="3.40.50.2000">
    <property type="entry name" value="Glycogen Phosphorylase B"/>
    <property type="match status" value="1"/>
</dbReference>
<dbReference type="AlphaFoldDB" id="A0AAW0KYR4"/>
<sequence>MEGTSAWSGWTKSTKFSDICVFGTTTAMEDKQIKEASNWVGKKWTKVHLGIKDADKGDVFINGELRKDEILKGFKRELKIEECMANGLRSAEKHCFDNKIAQVGIVVRDWSRRDELVPSSTIEKAREARSIGLLAIQSVRNIGSNGRHKCLEWLDKEAPNSVIYVSLDNNCYGRQAIKKLAIGWKKVTKEGDEIRKRTVDLGGAVRQSIEKGGVSRMELDSFIDHITRDIF</sequence>
<organism evidence="1 2">
    <name type="scientific">Quercus suber</name>
    <name type="common">Cork oak</name>
    <dbReference type="NCBI Taxonomy" id="58331"/>
    <lineage>
        <taxon>Eukaryota</taxon>
        <taxon>Viridiplantae</taxon>
        <taxon>Streptophyta</taxon>
        <taxon>Embryophyta</taxon>
        <taxon>Tracheophyta</taxon>
        <taxon>Spermatophyta</taxon>
        <taxon>Magnoliopsida</taxon>
        <taxon>eudicotyledons</taxon>
        <taxon>Gunneridae</taxon>
        <taxon>Pentapetalae</taxon>
        <taxon>rosids</taxon>
        <taxon>fabids</taxon>
        <taxon>Fagales</taxon>
        <taxon>Fagaceae</taxon>
        <taxon>Quercus</taxon>
    </lineage>
</organism>
<comment type="caution">
    <text evidence="1">The sequence shown here is derived from an EMBL/GenBank/DDBJ whole genome shotgun (WGS) entry which is preliminary data.</text>
</comment>
<protein>
    <submittedName>
        <fullName evidence="1">Zeatin o-xylosyltransferase</fullName>
    </submittedName>
</protein>